<dbReference type="Pfam" id="PF19745">
    <property type="entry name" value="FUT8_N_cat"/>
    <property type="match status" value="1"/>
</dbReference>
<reference evidence="3" key="1">
    <citation type="submission" date="2017-06" db="EMBL/GenBank/DDBJ databases">
        <title>Investigating the central metabolism of Clostridium thermosuccinogenes.</title>
        <authorList>
            <person name="Koendjbiharie J.G."/>
            <person name="Van Kranenburg R."/>
            <person name="Vriesendorp B."/>
        </authorList>
    </citation>
    <scope>NUCLEOTIDE SEQUENCE [LARGE SCALE GENOMIC DNA]</scope>
    <source>
        <strain evidence="3">DSM 5806</strain>
    </source>
</reference>
<evidence type="ECO:0000259" key="1">
    <source>
        <dbReference type="Pfam" id="PF19745"/>
    </source>
</evidence>
<evidence type="ECO:0000313" key="2">
    <source>
        <dbReference type="EMBL" id="PNT97235.1"/>
    </source>
</evidence>
<dbReference type="KEGG" id="cthd:CDO33_15940"/>
<name>A0A2K2FAP8_9CLOT</name>
<keyword evidence="3" id="KW-1185">Reference proteome</keyword>
<evidence type="ECO:0000313" key="3">
    <source>
        <dbReference type="Proteomes" id="UP000236151"/>
    </source>
</evidence>
<dbReference type="RefSeq" id="WP_103082304.1">
    <property type="nucleotide sequence ID" value="NZ_CP021850.1"/>
</dbReference>
<gene>
    <name evidence="2" type="ORF">CDQ84_13720</name>
</gene>
<dbReference type="GO" id="GO:0046921">
    <property type="term" value="F:alpha-(1-&gt;6)-fucosyltransferase activity"/>
    <property type="evidence" value="ECO:0007669"/>
    <property type="project" value="TreeGrafter"/>
</dbReference>
<sequence length="307" mass="36033">MSRTKFLLIREIGAGLWNEMHHVLTQLLAAEIMQRIPVVYWGKGSLYASSDDSNAFEQFFEPISSYSVQDLAKKEFSFHPQRWNSGNILMPVSGFSENDEHLTMNPLEECEADVCVRDIYIDMGKIIPLIPEWHPLFGLKRRDLFYHLICKYIRLKEEVQAFIDDFYNENMKGTPLLAVHIRSSDKIVEVQHLHELNEQYPKEIDKVLQANPGIRIFLMTDCIEILEEYKKRYGHLIIHTNCRRVPRNGQGVHFQEYPDNKLKGFEIIRDAWLAAKCDFFIGNGYSNVSLGIYELKNWEKERIKLLY</sequence>
<organism evidence="2 3">
    <name type="scientific">Clostridium thermosuccinogenes</name>
    <dbReference type="NCBI Taxonomy" id="84032"/>
    <lineage>
        <taxon>Bacteria</taxon>
        <taxon>Bacillati</taxon>
        <taxon>Bacillota</taxon>
        <taxon>Clostridia</taxon>
        <taxon>Eubacteriales</taxon>
        <taxon>Clostridiaceae</taxon>
        <taxon>Clostridium</taxon>
    </lineage>
</organism>
<accession>A0A2K2FAP8</accession>
<dbReference type="AlphaFoldDB" id="A0A2K2FAP8"/>
<dbReference type="OrthoDB" id="1737455at2"/>
<feature type="domain" description="Alpha-(1,6)-fucosyltransferase N- and catalytic" evidence="1">
    <location>
        <begin position="151"/>
        <end position="296"/>
    </location>
</feature>
<dbReference type="InterPro" id="IPR045573">
    <property type="entry name" value="Fut8_N_cat"/>
</dbReference>
<dbReference type="PANTHER" id="PTHR13132">
    <property type="entry name" value="ALPHA- 1,6 -FUCOSYLTRANSFERASE"/>
    <property type="match status" value="1"/>
</dbReference>
<comment type="caution">
    <text evidence="2">The sequence shown here is derived from an EMBL/GenBank/DDBJ whole genome shotgun (WGS) entry which is preliminary data.</text>
</comment>
<proteinExistence type="predicted"/>
<dbReference type="GO" id="GO:0006487">
    <property type="term" value="P:protein N-linked glycosylation"/>
    <property type="evidence" value="ECO:0007669"/>
    <property type="project" value="TreeGrafter"/>
</dbReference>
<dbReference type="CDD" id="cd11296">
    <property type="entry name" value="O-FucT_like"/>
    <property type="match status" value="1"/>
</dbReference>
<dbReference type="Proteomes" id="UP000236151">
    <property type="component" value="Unassembled WGS sequence"/>
</dbReference>
<protein>
    <recommendedName>
        <fullName evidence="1">Alpha-(1,6)-fucosyltransferase N- and catalytic domain-containing protein</fullName>
    </recommendedName>
</protein>
<dbReference type="EMBL" id="NIOJ01000039">
    <property type="protein sequence ID" value="PNT97235.1"/>
    <property type="molecule type" value="Genomic_DNA"/>
</dbReference>
<dbReference type="Gene3D" id="3.40.50.11350">
    <property type="match status" value="1"/>
</dbReference>
<dbReference type="PANTHER" id="PTHR13132:SF29">
    <property type="entry name" value="ALPHA-(1,6)-FUCOSYLTRANSFERASE"/>
    <property type="match status" value="1"/>
</dbReference>